<dbReference type="InterPro" id="IPR000550">
    <property type="entry name" value="Hppk"/>
</dbReference>
<evidence type="ECO:0000256" key="1">
    <source>
        <dbReference type="ARBA" id="ARBA00000198"/>
    </source>
</evidence>
<dbReference type="SUPFAM" id="SSF55083">
    <property type="entry name" value="6-hydroxymethyl-7,8-dihydropterin pyrophosphokinase, HPPK"/>
    <property type="match status" value="1"/>
</dbReference>
<evidence type="ECO:0000259" key="9">
    <source>
        <dbReference type="Pfam" id="PF01288"/>
    </source>
</evidence>
<dbReference type="GO" id="GO:0046656">
    <property type="term" value="P:folic acid biosynthetic process"/>
    <property type="evidence" value="ECO:0007669"/>
    <property type="project" value="UniProtKB-KW"/>
</dbReference>
<evidence type="ECO:0000256" key="7">
    <source>
        <dbReference type="ARBA" id="ARBA00022840"/>
    </source>
</evidence>
<evidence type="ECO:0000256" key="6">
    <source>
        <dbReference type="ARBA" id="ARBA00022777"/>
    </source>
</evidence>
<evidence type="ECO:0000256" key="2">
    <source>
        <dbReference type="ARBA" id="ARBA00005051"/>
    </source>
</evidence>
<sequence length="162" mass="17331">MTTPTRAVVAFGANLGDREATLLSAARELADSEGVVLRAVAPVIETPALRPHGVDPEAPAYLNTVALIDTTLSPAALHAVLRRVEDAHGRVRAERWGDRTLDLDLIVYGELQQDDPELTLPHPRAHERAFVLGPWLAVDADAVLPGRGRVSALLAALEEEGS</sequence>
<keyword evidence="11" id="KW-1185">Reference proteome</keyword>
<comment type="pathway">
    <text evidence="2">Cofactor biosynthesis; tetrahydrofolate biosynthesis; 2-amino-4-hydroxy-6-hydroxymethyl-7,8-dihydropteridine diphosphate from 7,8-dihydroneopterin triphosphate: step 4/4.</text>
</comment>
<dbReference type="GO" id="GO:0046654">
    <property type="term" value="P:tetrahydrofolate biosynthetic process"/>
    <property type="evidence" value="ECO:0007669"/>
    <property type="project" value="UniProtKB-UniPathway"/>
</dbReference>
<proteinExistence type="predicted"/>
<dbReference type="GO" id="GO:0016301">
    <property type="term" value="F:kinase activity"/>
    <property type="evidence" value="ECO:0007669"/>
    <property type="project" value="UniProtKB-KW"/>
</dbReference>
<dbReference type="OrthoDB" id="9808041at2"/>
<dbReference type="GO" id="GO:0005524">
    <property type="term" value="F:ATP binding"/>
    <property type="evidence" value="ECO:0007669"/>
    <property type="project" value="UniProtKB-KW"/>
</dbReference>
<organism evidence="10 11">
    <name type="scientific">Protaetiibacter larvae</name>
    <dbReference type="NCBI Taxonomy" id="2592654"/>
    <lineage>
        <taxon>Bacteria</taxon>
        <taxon>Bacillati</taxon>
        <taxon>Actinomycetota</taxon>
        <taxon>Actinomycetes</taxon>
        <taxon>Micrococcales</taxon>
        <taxon>Microbacteriaceae</taxon>
        <taxon>Protaetiibacter</taxon>
    </lineage>
</organism>
<reference evidence="10 11" key="1">
    <citation type="submission" date="2019-09" db="EMBL/GenBank/DDBJ databases">
        <title>Genome sequencing of strain KACC 19322.</title>
        <authorList>
            <person name="Heo J."/>
            <person name="Kim S.-J."/>
            <person name="Kim J.-S."/>
            <person name="Hong S.-B."/>
            <person name="Kwon S.-W."/>
        </authorList>
    </citation>
    <scope>NUCLEOTIDE SEQUENCE [LARGE SCALE GENOMIC DNA]</scope>
    <source>
        <strain evidence="10 11">KACC 19322</strain>
    </source>
</reference>
<keyword evidence="4 10" id="KW-0808">Transferase</keyword>
<evidence type="ECO:0000256" key="5">
    <source>
        <dbReference type="ARBA" id="ARBA00022741"/>
    </source>
</evidence>
<keyword evidence="8" id="KW-0289">Folate biosynthesis</keyword>
<evidence type="ECO:0000313" key="11">
    <source>
        <dbReference type="Proteomes" id="UP000322159"/>
    </source>
</evidence>
<dbReference type="AlphaFoldDB" id="A0A5C1Y645"/>
<dbReference type="NCBIfam" id="TIGR01498">
    <property type="entry name" value="folK"/>
    <property type="match status" value="1"/>
</dbReference>
<dbReference type="PANTHER" id="PTHR43071">
    <property type="entry name" value="2-AMINO-4-HYDROXY-6-HYDROXYMETHYLDIHYDROPTERIDINE PYROPHOSPHOKINASE"/>
    <property type="match status" value="1"/>
</dbReference>
<dbReference type="Gene3D" id="3.30.70.560">
    <property type="entry name" value="7,8-Dihydro-6-hydroxymethylpterin-pyrophosphokinase HPPK"/>
    <property type="match status" value="1"/>
</dbReference>
<evidence type="ECO:0000256" key="3">
    <source>
        <dbReference type="ARBA" id="ARBA00013253"/>
    </source>
</evidence>
<gene>
    <name evidence="10" type="primary">folK</name>
    <name evidence="10" type="ORF">FLP23_03615</name>
</gene>
<dbReference type="Proteomes" id="UP000322159">
    <property type="component" value="Chromosome"/>
</dbReference>
<accession>A0A5C1Y645</accession>
<dbReference type="Pfam" id="PF01288">
    <property type="entry name" value="HPPK"/>
    <property type="match status" value="1"/>
</dbReference>
<dbReference type="RefSeq" id="WP_149324610.1">
    <property type="nucleotide sequence ID" value="NZ_CP043504.1"/>
</dbReference>
<dbReference type="EC" id="2.7.6.3" evidence="3"/>
<feature type="domain" description="7,8-dihydro-6-hydroxymethylpterin-pyrophosphokinase" evidence="9">
    <location>
        <begin position="8"/>
        <end position="139"/>
    </location>
</feature>
<dbReference type="GO" id="GO:0003848">
    <property type="term" value="F:2-amino-4-hydroxy-6-hydroxymethyldihydropteridine diphosphokinase activity"/>
    <property type="evidence" value="ECO:0007669"/>
    <property type="project" value="UniProtKB-EC"/>
</dbReference>
<keyword evidence="5" id="KW-0547">Nucleotide-binding</keyword>
<dbReference type="InterPro" id="IPR035907">
    <property type="entry name" value="Hppk_sf"/>
</dbReference>
<comment type="catalytic activity">
    <reaction evidence="1">
        <text>6-hydroxymethyl-7,8-dihydropterin + ATP = (7,8-dihydropterin-6-yl)methyl diphosphate + AMP + H(+)</text>
        <dbReference type="Rhea" id="RHEA:11412"/>
        <dbReference type="ChEBI" id="CHEBI:15378"/>
        <dbReference type="ChEBI" id="CHEBI:30616"/>
        <dbReference type="ChEBI" id="CHEBI:44841"/>
        <dbReference type="ChEBI" id="CHEBI:72950"/>
        <dbReference type="ChEBI" id="CHEBI:456215"/>
        <dbReference type="EC" id="2.7.6.3"/>
    </reaction>
</comment>
<keyword evidence="7" id="KW-0067">ATP-binding</keyword>
<dbReference type="CDD" id="cd00483">
    <property type="entry name" value="HPPK"/>
    <property type="match status" value="1"/>
</dbReference>
<dbReference type="PANTHER" id="PTHR43071:SF1">
    <property type="entry name" value="2-AMINO-4-HYDROXY-6-HYDROXYMETHYLDIHYDROPTERIDINE PYROPHOSPHOKINASE"/>
    <property type="match status" value="1"/>
</dbReference>
<evidence type="ECO:0000256" key="8">
    <source>
        <dbReference type="ARBA" id="ARBA00022909"/>
    </source>
</evidence>
<protein>
    <recommendedName>
        <fullName evidence="3">2-amino-4-hydroxy-6-hydroxymethyldihydropteridine diphosphokinase</fullName>
        <ecNumber evidence="3">2.7.6.3</ecNumber>
    </recommendedName>
</protein>
<evidence type="ECO:0000256" key="4">
    <source>
        <dbReference type="ARBA" id="ARBA00022679"/>
    </source>
</evidence>
<dbReference type="UniPathway" id="UPA00077">
    <property type="reaction ID" value="UER00155"/>
</dbReference>
<name>A0A5C1Y645_9MICO</name>
<evidence type="ECO:0000313" key="10">
    <source>
        <dbReference type="EMBL" id="QEO09180.1"/>
    </source>
</evidence>
<dbReference type="EMBL" id="CP043504">
    <property type="protein sequence ID" value="QEO09180.1"/>
    <property type="molecule type" value="Genomic_DNA"/>
</dbReference>
<keyword evidence="6 10" id="KW-0418">Kinase</keyword>
<dbReference type="KEGG" id="lyk:FLP23_03615"/>